<feature type="transmembrane region" description="Helical" evidence="13">
    <location>
        <begin position="139"/>
        <end position="157"/>
    </location>
</feature>
<sequence length="286" mass="32801">MLFNSYAFLFHFLPVTLTGFLFLFYINRKDLALSWLTLASLYFYSQWNLWNLPLLLASVTGNFFVGRLIGQGKRFALPLGVGFNLLLLGWFKYAVFVTSIFGGSSVTEVALPLAISFFTFQQIAYLVDIHRQTINPFRFPQYLLFVSFFPHLIAGPIMHYREMMPQFTQLSITRTHLWTAGLGINFFSIGLFKKVVLADHFATISDPAFANAATAQPLETIIAWQGMLAYTFQIYFDFSGYAEMAIGLGLLFGIWLPINFNSPYRATSITDFWRRWHITLSGFLRD</sequence>
<name>A0ABU6D055_9GAMM</name>
<keyword evidence="10 13" id="KW-0472">Membrane</keyword>
<keyword evidence="9 13" id="KW-1133">Transmembrane helix</keyword>
<dbReference type="InterPro" id="IPR024194">
    <property type="entry name" value="Ac/AlaTfrase_AlgI/DltB"/>
</dbReference>
<comment type="similarity">
    <text evidence="3">Belongs to the membrane-bound acyltransferase family.</text>
</comment>
<feature type="transmembrane region" description="Helical" evidence="13">
    <location>
        <begin position="109"/>
        <end position="127"/>
    </location>
</feature>
<keyword evidence="8" id="KW-0016">Alginate biosynthesis</keyword>
<comment type="subcellular location">
    <subcellularLocation>
        <location evidence="1">Cell membrane</location>
        <topology evidence="1">Multi-pass membrane protein</topology>
    </subcellularLocation>
</comment>
<evidence type="ECO:0000256" key="13">
    <source>
        <dbReference type="SAM" id="Phobius"/>
    </source>
</evidence>
<evidence type="ECO:0000256" key="1">
    <source>
        <dbReference type="ARBA" id="ARBA00004651"/>
    </source>
</evidence>
<feature type="non-terminal residue" evidence="14">
    <location>
        <position position="286"/>
    </location>
</feature>
<feature type="transmembrane region" description="Helical" evidence="13">
    <location>
        <begin position="81"/>
        <end position="103"/>
    </location>
</feature>
<dbReference type="Pfam" id="PF03062">
    <property type="entry name" value="MBOAT"/>
    <property type="match status" value="1"/>
</dbReference>
<dbReference type="PIRSF" id="PIRSF016636">
    <property type="entry name" value="AlgI_DltB"/>
    <property type="match status" value="1"/>
</dbReference>
<evidence type="ECO:0000313" key="15">
    <source>
        <dbReference type="Proteomes" id="UP001308005"/>
    </source>
</evidence>
<comment type="caution">
    <text evidence="14">The sequence shown here is derived from an EMBL/GenBank/DDBJ whole genome shotgun (WGS) entry which is preliminary data.</text>
</comment>
<evidence type="ECO:0000313" key="14">
    <source>
        <dbReference type="EMBL" id="MEB4592464.1"/>
    </source>
</evidence>
<keyword evidence="5" id="KW-1003">Cell membrane</keyword>
<comment type="pathway">
    <text evidence="2">Glycan biosynthesis; alginate biosynthesis.</text>
</comment>
<evidence type="ECO:0000256" key="7">
    <source>
        <dbReference type="ARBA" id="ARBA00022692"/>
    </source>
</evidence>
<dbReference type="Proteomes" id="UP001308005">
    <property type="component" value="Unassembled WGS sequence"/>
</dbReference>
<dbReference type="RefSeq" id="WP_324696759.1">
    <property type="nucleotide sequence ID" value="NZ_JAYMYJ010000135.1"/>
</dbReference>
<dbReference type="EMBL" id="JAYMYJ010000135">
    <property type="protein sequence ID" value="MEB4592464.1"/>
    <property type="molecule type" value="Genomic_DNA"/>
</dbReference>
<keyword evidence="7 13" id="KW-0812">Transmembrane</keyword>
<keyword evidence="15" id="KW-1185">Reference proteome</keyword>
<evidence type="ECO:0000256" key="3">
    <source>
        <dbReference type="ARBA" id="ARBA00010323"/>
    </source>
</evidence>
<dbReference type="PIRSF" id="PIRSF500217">
    <property type="entry name" value="AlgI"/>
    <property type="match status" value="1"/>
</dbReference>
<gene>
    <name evidence="14" type="ORF">VSS37_15880</name>
</gene>
<feature type="transmembrane region" description="Helical" evidence="13">
    <location>
        <begin position="238"/>
        <end position="258"/>
    </location>
</feature>
<reference evidence="15" key="1">
    <citation type="submission" date="2023-07" db="EMBL/GenBank/DDBJ databases">
        <title>The carbon used by Thiothrix.</title>
        <authorList>
            <person name="Chen L."/>
        </authorList>
    </citation>
    <scope>NUCLEOTIDE SEQUENCE [LARGE SCALE GENOMIC DNA]</scope>
</reference>
<evidence type="ECO:0000256" key="5">
    <source>
        <dbReference type="ARBA" id="ARBA00022475"/>
    </source>
</evidence>
<keyword evidence="6 14" id="KW-0808">Transferase</keyword>
<evidence type="ECO:0000256" key="8">
    <source>
        <dbReference type="ARBA" id="ARBA00022841"/>
    </source>
</evidence>
<organism evidence="14 15">
    <name type="scientific">Candidatus Thiothrix phosphatis</name>
    <dbReference type="NCBI Taxonomy" id="3112415"/>
    <lineage>
        <taxon>Bacteria</taxon>
        <taxon>Pseudomonadati</taxon>
        <taxon>Pseudomonadota</taxon>
        <taxon>Gammaproteobacteria</taxon>
        <taxon>Thiotrichales</taxon>
        <taxon>Thiotrichaceae</taxon>
        <taxon>Thiothrix</taxon>
    </lineage>
</organism>
<keyword evidence="11 14" id="KW-0012">Acyltransferase</keyword>
<dbReference type="GO" id="GO:0016746">
    <property type="term" value="F:acyltransferase activity"/>
    <property type="evidence" value="ECO:0007669"/>
    <property type="project" value="UniProtKB-KW"/>
</dbReference>
<evidence type="ECO:0000256" key="9">
    <source>
        <dbReference type="ARBA" id="ARBA00022989"/>
    </source>
</evidence>
<dbReference type="InterPro" id="IPR051085">
    <property type="entry name" value="MB_O-acyltransferase"/>
</dbReference>
<dbReference type="InterPro" id="IPR028362">
    <property type="entry name" value="AlgI"/>
</dbReference>
<proteinExistence type="inferred from homology"/>
<evidence type="ECO:0000256" key="6">
    <source>
        <dbReference type="ARBA" id="ARBA00022679"/>
    </source>
</evidence>
<evidence type="ECO:0000256" key="2">
    <source>
        <dbReference type="ARBA" id="ARBA00005182"/>
    </source>
</evidence>
<evidence type="ECO:0000256" key="4">
    <source>
        <dbReference type="ARBA" id="ARBA00016084"/>
    </source>
</evidence>
<evidence type="ECO:0000256" key="11">
    <source>
        <dbReference type="ARBA" id="ARBA00023315"/>
    </source>
</evidence>
<evidence type="ECO:0000256" key="10">
    <source>
        <dbReference type="ARBA" id="ARBA00023136"/>
    </source>
</evidence>
<feature type="transmembrane region" description="Helical" evidence="13">
    <location>
        <begin position="177"/>
        <end position="196"/>
    </location>
</feature>
<feature type="transmembrane region" description="Helical" evidence="13">
    <location>
        <begin position="47"/>
        <end position="69"/>
    </location>
</feature>
<accession>A0ABU6D055</accession>
<feature type="transmembrane region" description="Helical" evidence="13">
    <location>
        <begin position="7"/>
        <end position="27"/>
    </location>
</feature>
<dbReference type="InterPro" id="IPR004299">
    <property type="entry name" value="MBOAT_fam"/>
</dbReference>
<protein>
    <recommendedName>
        <fullName evidence="4">Probable alginate O-acetylase AlgI</fullName>
    </recommendedName>
    <alternativeName>
        <fullName evidence="12">Alginate biosynthesis protein AlgI</fullName>
    </alternativeName>
</protein>
<evidence type="ECO:0000256" key="12">
    <source>
        <dbReference type="ARBA" id="ARBA00031030"/>
    </source>
</evidence>
<dbReference type="PANTHER" id="PTHR13285:SF23">
    <property type="entry name" value="TEICHOIC ACID D-ALANYLTRANSFERASE"/>
    <property type="match status" value="1"/>
</dbReference>
<dbReference type="PANTHER" id="PTHR13285">
    <property type="entry name" value="ACYLTRANSFERASE"/>
    <property type="match status" value="1"/>
</dbReference>